<name>A0A0C3HXU2_OIDMZ</name>
<dbReference type="HOGENOM" id="CLU_2740696_0_0_1"/>
<proteinExistence type="predicted"/>
<dbReference type="AlphaFoldDB" id="A0A0C3HXU2"/>
<reference evidence="2" key="2">
    <citation type="submission" date="2015-01" db="EMBL/GenBank/DDBJ databases">
        <title>Evolutionary Origins and Diversification of the Mycorrhizal Mutualists.</title>
        <authorList>
            <consortium name="DOE Joint Genome Institute"/>
            <consortium name="Mycorrhizal Genomics Consortium"/>
            <person name="Kohler A."/>
            <person name="Kuo A."/>
            <person name="Nagy L.G."/>
            <person name="Floudas D."/>
            <person name="Copeland A."/>
            <person name="Barry K.W."/>
            <person name="Cichocki N."/>
            <person name="Veneault-Fourrey C."/>
            <person name="LaButti K."/>
            <person name="Lindquist E.A."/>
            <person name="Lipzen A."/>
            <person name="Lundell T."/>
            <person name="Morin E."/>
            <person name="Murat C."/>
            <person name="Riley R."/>
            <person name="Ohm R."/>
            <person name="Sun H."/>
            <person name="Tunlid A."/>
            <person name="Henrissat B."/>
            <person name="Grigoriev I.V."/>
            <person name="Hibbett D.S."/>
            <person name="Martin F."/>
        </authorList>
    </citation>
    <scope>NUCLEOTIDE SEQUENCE [LARGE SCALE GENOMIC DNA]</scope>
    <source>
        <strain evidence="2">Zn</strain>
    </source>
</reference>
<accession>A0A0C3HXU2</accession>
<reference evidence="1 2" key="1">
    <citation type="submission" date="2014-04" db="EMBL/GenBank/DDBJ databases">
        <authorList>
            <consortium name="DOE Joint Genome Institute"/>
            <person name="Kuo A."/>
            <person name="Martino E."/>
            <person name="Perotto S."/>
            <person name="Kohler A."/>
            <person name="Nagy L.G."/>
            <person name="Floudas D."/>
            <person name="Copeland A."/>
            <person name="Barry K.W."/>
            <person name="Cichocki N."/>
            <person name="Veneault-Fourrey C."/>
            <person name="LaButti K."/>
            <person name="Lindquist E.A."/>
            <person name="Lipzen A."/>
            <person name="Lundell T."/>
            <person name="Morin E."/>
            <person name="Murat C."/>
            <person name="Sun H."/>
            <person name="Tunlid A."/>
            <person name="Henrissat B."/>
            <person name="Grigoriev I.V."/>
            <person name="Hibbett D.S."/>
            <person name="Martin F."/>
            <person name="Nordberg H.P."/>
            <person name="Cantor M.N."/>
            <person name="Hua S.X."/>
        </authorList>
    </citation>
    <scope>NUCLEOTIDE SEQUENCE [LARGE SCALE GENOMIC DNA]</scope>
    <source>
        <strain evidence="1 2">Zn</strain>
    </source>
</reference>
<dbReference type="InParanoid" id="A0A0C3HXU2"/>
<dbReference type="Proteomes" id="UP000054321">
    <property type="component" value="Unassembled WGS sequence"/>
</dbReference>
<protein>
    <submittedName>
        <fullName evidence="1">Uncharacterized protein</fullName>
    </submittedName>
</protein>
<sequence length="71" mass="7786">MVLSRLARDPLYVSAISPHFTLVDTEYNKISPFSVSIELDIRHLSLCTSKSSSEVGLRFTVSDKGSSILIG</sequence>
<organism evidence="1 2">
    <name type="scientific">Oidiodendron maius (strain Zn)</name>
    <dbReference type="NCBI Taxonomy" id="913774"/>
    <lineage>
        <taxon>Eukaryota</taxon>
        <taxon>Fungi</taxon>
        <taxon>Dikarya</taxon>
        <taxon>Ascomycota</taxon>
        <taxon>Pezizomycotina</taxon>
        <taxon>Leotiomycetes</taxon>
        <taxon>Leotiomycetes incertae sedis</taxon>
        <taxon>Myxotrichaceae</taxon>
        <taxon>Oidiodendron</taxon>
    </lineage>
</organism>
<dbReference type="EMBL" id="KN832870">
    <property type="protein sequence ID" value="KIN07685.1"/>
    <property type="molecule type" value="Genomic_DNA"/>
</dbReference>
<gene>
    <name evidence="1" type="ORF">OIDMADRAFT_16267</name>
</gene>
<evidence type="ECO:0000313" key="1">
    <source>
        <dbReference type="EMBL" id="KIN07685.1"/>
    </source>
</evidence>
<keyword evidence="2" id="KW-1185">Reference proteome</keyword>
<evidence type="ECO:0000313" key="2">
    <source>
        <dbReference type="Proteomes" id="UP000054321"/>
    </source>
</evidence>